<dbReference type="InterPro" id="IPR026444">
    <property type="entry name" value="Secre_tail"/>
</dbReference>
<proteinExistence type="predicted"/>
<dbReference type="RefSeq" id="WP_089380591.1">
    <property type="nucleotide sequence ID" value="NZ_FZNT01000002.1"/>
</dbReference>
<protein>
    <submittedName>
        <fullName evidence="4">Por secretion system C-terminal sorting domain-containing protein</fullName>
    </submittedName>
</protein>
<keyword evidence="5" id="KW-1185">Reference proteome</keyword>
<feature type="domain" description="Secretion system C-terminal sorting" evidence="2">
    <location>
        <begin position="866"/>
        <end position="932"/>
    </location>
</feature>
<keyword evidence="1" id="KW-0732">Signal</keyword>
<feature type="domain" description="GEVED" evidence="3">
    <location>
        <begin position="245"/>
        <end position="323"/>
    </location>
</feature>
<dbReference type="Gene3D" id="2.60.120.260">
    <property type="entry name" value="Galactose-binding domain-like"/>
    <property type="match status" value="1"/>
</dbReference>
<dbReference type="OrthoDB" id="2582440at2"/>
<dbReference type="Pfam" id="PF20009">
    <property type="entry name" value="GEVED"/>
    <property type="match status" value="1"/>
</dbReference>
<reference evidence="4 5" key="1">
    <citation type="submission" date="2017-06" db="EMBL/GenBank/DDBJ databases">
        <authorList>
            <person name="Kim H.J."/>
            <person name="Triplett B.A."/>
        </authorList>
    </citation>
    <scope>NUCLEOTIDE SEQUENCE [LARGE SCALE GENOMIC DNA]</scope>
    <source>
        <strain evidence="4 5">DSM 29150</strain>
    </source>
</reference>
<evidence type="ECO:0000313" key="5">
    <source>
        <dbReference type="Proteomes" id="UP000198384"/>
    </source>
</evidence>
<organism evidence="4 5">
    <name type="scientific">Lutibacter agarilyticus</name>
    <dbReference type="NCBI Taxonomy" id="1109740"/>
    <lineage>
        <taxon>Bacteria</taxon>
        <taxon>Pseudomonadati</taxon>
        <taxon>Bacteroidota</taxon>
        <taxon>Flavobacteriia</taxon>
        <taxon>Flavobacteriales</taxon>
        <taxon>Flavobacteriaceae</taxon>
        <taxon>Lutibacter</taxon>
    </lineage>
</organism>
<dbReference type="AlphaFoldDB" id="A0A238W6L0"/>
<evidence type="ECO:0000259" key="3">
    <source>
        <dbReference type="Pfam" id="PF20009"/>
    </source>
</evidence>
<dbReference type="EMBL" id="FZNT01000002">
    <property type="protein sequence ID" value="SNR41339.1"/>
    <property type="molecule type" value="Genomic_DNA"/>
</dbReference>
<sequence length="933" mass="102720">MGYIKNIIKITVVACFFIHAGFGYGQTTIIEDDFESGYGNWNAVERATIVDASPLNSGRAVLFDNDNGNQSFSITTVNNLDLTPYTSVDFIFDFSADFNNNDGFTLQFSNDGGSTWIDVRVLVNNLNFINGDFFAYKVKVRSSDFNFTTASKFRIQCDVKNATKLYLDNILIRESSDDYCEQDPGNSNKDDYISKVQFNTINKNSGNINSGYSDFTYISTDVFLNDSHDLTVTINLNKPNSKKYNLYAWFDWNKDGNFNNTDERESFELSDKSPQTVTKSITIPSNAAIGNIRMRIMLIWNFNGEITACTDANGGEVEDYTINIINGCSINSWTGAVSSDWNNPVNWSCGTVPTITTNVLIPASVTNYPEIAAADAGGLANDIEIENGATLTVFDNSIEVDGTLLLNGVVDLEGEGQLIQKDGSILDDASTGYITRSQQGTANLYSYNYWGSPVGVTKESGDISISDYSYTVPAVLPSVTFLTSGYNGSSSPLSLADYWIWKFADRPAGNYSEWQHMRSSGEIKAGEGFTMKGTTTGDVSTLQNYTFRGLPNNGAISLAVSGGNEYLVANPYPSAIDGFQFINDNNPSNPEGSLLTGTLYFWQQFKGTSHNLADYEGGYATLTLSGGSPAAVASIGDLPDDLTKLKTPGQYIPVAQGFFTSSDADGGKIKFNNGQRFFVPESSGSSIFMKSSNSKSKTVSTAKEYQDVRPKFRLGFKAPQIKHRQLLLTIDEKTTNAVDWGYDGEMNGVLADDMYWALDNKKYVIQGLPDANIDREIPLGIKMSKAGLAIIQIDALENVDESVELYIKDELLGTTTKINNTPFEIELEAGEYTNRFSLVFKQNKTLDIEDEILKNGLFVYVNNIAQELRINNTTNVELLAVNLYNNLGQELRVWTKNLEDTQLVLPVNNLATGMYVVQLKTSTGAITKKVIIK</sequence>
<gene>
    <name evidence="4" type="ORF">SAMN06265371_102412</name>
</gene>
<evidence type="ECO:0000313" key="4">
    <source>
        <dbReference type="EMBL" id="SNR41339.1"/>
    </source>
</evidence>
<dbReference type="Pfam" id="PF18962">
    <property type="entry name" value="Por_Secre_tail"/>
    <property type="match status" value="1"/>
</dbReference>
<dbReference type="NCBIfam" id="TIGR04183">
    <property type="entry name" value="Por_Secre_tail"/>
    <property type="match status" value="1"/>
</dbReference>
<dbReference type="InterPro" id="IPR045474">
    <property type="entry name" value="GEVED"/>
</dbReference>
<evidence type="ECO:0000256" key="1">
    <source>
        <dbReference type="ARBA" id="ARBA00022729"/>
    </source>
</evidence>
<evidence type="ECO:0000259" key="2">
    <source>
        <dbReference type="Pfam" id="PF18962"/>
    </source>
</evidence>
<accession>A0A238W6L0</accession>
<dbReference type="Proteomes" id="UP000198384">
    <property type="component" value="Unassembled WGS sequence"/>
</dbReference>
<name>A0A238W6L0_9FLAO</name>